<dbReference type="EMBL" id="BDRX01000066">
    <property type="protein sequence ID" value="GBF95598.1"/>
    <property type="molecule type" value="Genomic_DNA"/>
</dbReference>
<name>A0A2V0P6W2_9CHLO</name>
<comment type="subcellular location">
    <subcellularLocation>
        <location evidence="2">Chromosome</location>
        <location evidence="2">Centromere</location>
        <location evidence="2">Kinetochore</location>
    </subcellularLocation>
    <subcellularLocation>
        <location evidence="1">Nucleus</location>
    </subcellularLocation>
</comment>
<feature type="region of interest" description="Disordered" evidence="11">
    <location>
        <begin position="1"/>
        <end position="25"/>
    </location>
</feature>
<comment type="caution">
    <text evidence="12">The sequence shown here is derived from an EMBL/GenBank/DDBJ whole genome shotgun (WGS) entry which is preliminary data.</text>
</comment>
<keyword evidence="13" id="KW-1185">Reference proteome</keyword>
<dbReference type="GO" id="GO:0051301">
    <property type="term" value="P:cell division"/>
    <property type="evidence" value="ECO:0007669"/>
    <property type="project" value="UniProtKB-KW"/>
</dbReference>
<protein>
    <submittedName>
        <fullName evidence="12">Uncharacterized protein</fullName>
    </submittedName>
</protein>
<dbReference type="Proteomes" id="UP000247498">
    <property type="component" value="Unassembled WGS sequence"/>
</dbReference>
<keyword evidence="6" id="KW-0995">Kinetochore</keyword>
<gene>
    <name evidence="12" type="ORF">Rsub_08579</name>
</gene>
<dbReference type="GO" id="GO:0005634">
    <property type="term" value="C:nucleus"/>
    <property type="evidence" value="ECO:0007669"/>
    <property type="project" value="UniProtKB-SubCell"/>
</dbReference>
<sequence>MEQAMSDAQGGAEQQQQQGEPAPPESLSFLQLQDAFKRMVAVGVDVVDEQAFRRLMAGVPPHLVAPMWQLYSRVVAGIVENALEEFESIAAEVGLRQQLADVEALLLSRRGAAGGGGGGGGGDAAPGACDAPGDGPEAAAAAARVAAKRAEKQQLQEMLARAQAQRDDLQSRVDARRRQADSLQAGYARVADQMGELHAAAAAWRADGLLPAAGPAAV</sequence>
<keyword evidence="5" id="KW-0498">Mitosis</keyword>
<reference evidence="12 13" key="1">
    <citation type="journal article" date="2018" name="Sci. Rep.">
        <title>Raphidocelis subcapitata (=Pseudokirchneriella subcapitata) provides an insight into genome evolution and environmental adaptations in the Sphaeropleales.</title>
        <authorList>
            <person name="Suzuki S."/>
            <person name="Yamaguchi H."/>
            <person name="Nakajima N."/>
            <person name="Kawachi M."/>
        </authorList>
    </citation>
    <scope>NUCLEOTIDE SEQUENCE [LARGE SCALE GENOMIC DNA]</scope>
    <source>
        <strain evidence="12 13">NIES-35</strain>
    </source>
</reference>
<accession>A0A2V0P6W2</accession>
<dbReference type="AlphaFoldDB" id="A0A2V0P6W2"/>
<evidence type="ECO:0000313" key="13">
    <source>
        <dbReference type="Proteomes" id="UP000247498"/>
    </source>
</evidence>
<evidence type="ECO:0000256" key="10">
    <source>
        <dbReference type="SAM" id="Coils"/>
    </source>
</evidence>
<evidence type="ECO:0000256" key="1">
    <source>
        <dbReference type="ARBA" id="ARBA00004123"/>
    </source>
</evidence>
<feature type="compositionally biased region" description="Low complexity" evidence="11">
    <location>
        <begin position="8"/>
        <end position="20"/>
    </location>
</feature>
<evidence type="ECO:0000313" key="12">
    <source>
        <dbReference type="EMBL" id="GBF95598.1"/>
    </source>
</evidence>
<evidence type="ECO:0000256" key="9">
    <source>
        <dbReference type="ARBA" id="ARBA00023328"/>
    </source>
</evidence>
<dbReference type="OrthoDB" id="10571397at2759"/>
<evidence type="ECO:0000256" key="6">
    <source>
        <dbReference type="ARBA" id="ARBA00022838"/>
    </source>
</evidence>
<keyword evidence="8" id="KW-0131">Cell cycle</keyword>
<feature type="coiled-coil region" evidence="10">
    <location>
        <begin position="138"/>
        <end position="179"/>
    </location>
</feature>
<keyword evidence="10" id="KW-0175">Coiled coil</keyword>
<evidence type="ECO:0000256" key="7">
    <source>
        <dbReference type="ARBA" id="ARBA00023242"/>
    </source>
</evidence>
<proteinExistence type="predicted"/>
<dbReference type="Pfam" id="PF03980">
    <property type="entry name" value="Nnf1"/>
    <property type="match status" value="1"/>
</dbReference>
<keyword evidence="7" id="KW-0539">Nucleus</keyword>
<dbReference type="InParanoid" id="A0A2V0P6W2"/>
<keyword evidence="9" id="KW-0137">Centromere</keyword>
<evidence type="ECO:0000256" key="5">
    <source>
        <dbReference type="ARBA" id="ARBA00022776"/>
    </source>
</evidence>
<evidence type="ECO:0000256" key="4">
    <source>
        <dbReference type="ARBA" id="ARBA00022618"/>
    </source>
</evidence>
<keyword evidence="4" id="KW-0132">Cell division</keyword>
<evidence type="ECO:0000256" key="8">
    <source>
        <dbReference type="ARBA" id="ARBA00023306"/>
    </source>
</evidence>
<organism evidence="12 13">
    <name type="scientific">Raphidocelis subcapitata</name>
    <dbReference type="NCBI Taxonomy" id="307507"/>
    <lineage>
        <taxon>Eukaryota</taxon>
        <taxon>Viridiplantae</taxon>
        <taxon>Chlorophyta</taxon>
        <taxon>core chlorophytes</taxon>
        <taxon>Chlorophyceae</taxon>
        <taxon>CS clade</taxon>
        <taxon>Sphaeropleales</taxon>
        <taxon>Selenastraceae</taxon>
        <taxon>Raphidocelis</taxon>
    </lineage>
</organism>
<dbReference type="GO" id="GO:0000444">
    <property type="term" value="C:MIS12/MIND type complex"/>
    <property type="evidence" value="ECO:0007669"/>
    <property type="project" value="InterPro"/>
</dbReference>
<evidence type="ECO:0000256" key="2">
    <source>
        <dbReference type="ARBA" id="ARBA00004629"/>
    </source>
</evidence>
<evidence type="ECO:0000256" key="3">
    <source>
        <dbReference type="ARBA" id="ARBA00022454"/>
    </source>
</evidence>
<dbReference type="InterPro" id="IPR007128">
    <property type="entry name" value="PMF1/Nnf1"/>
</dbReference>
<keyword evidence="3" id="KW-0158">Chromosome</keyword>
<evidence type="ECO:0000256" key="11">
    <source>
        <dbReference type="SAM" id="MobiDB-lite"/>
    </source>
</evidence>